<keyword evidence="11" id="KW-0443">Lipid metabolism</keyword>
<dbReference type="PANTHER" id="PTHR12317">
    <property type="entry name" value="DIACYLGLYCEROL O-ACYLTRANSFERASE"/>
    <property type="match status" value="1"/>
</dbReference>
<comment type="caution">
    <text evidence="14">Lacks conserved residue(s) required for the propagation of feature annotation.</text>
</comment>
<keyword evidence="9 14" id="KW-0256">Endoplasmic reticulum</keyword>
<dbReference type="OMA" id="FWFTCAN"/>
<evidence type="ECO:0000256" key="12">
    <source>
        <dbReference type="ARBA" id="ARBA00023136"/>
    </source>
</evidence>
<feature type="transmembrane region" description="Helical" evidence="14">
    <location>
        <begin position="169"/>
        <end position="189"/>
    </location>
</feature>
<dbReference type="AlphaFoldDB" id="A0A0G4EU54"/>
<evidence type="ECO:0000256" key="5">
    <source>
        <dbReference type="ARBA" id="ARBA00022516"/>
    </source>
</evidence>
<evidence type="ECO:0000256" key="8">
    <source>
        <dbReference type="ARBA" id="ARBA00022798"/>
    </source>
</evidence>
<reference evidence="15 16" key="1">
    <citation type="submission" date="2014-11" db="EMBL/GenBank/DDBJ databases">
        <authorList>
            <person name="Zhu J."/>
            <person name="Qi W."/>
            <person name="Song R."/>
        </authorList>
    </citation>
    <scope>NUCLEOTIDE SEQUENCE [LARGE SCALE GENOMIC DNA]</scope>
</reference>
<keyword evidence="12 14" id="KW-0472">Membrane</keyword>
<dbReference type="CDD" id="cd07987">
    <property type="entry name" value="LPLAT_MGAT-like"/>
    <property type="match status" value="1"/>
</dbReference>
<evidence type="ECO:0000256" key="6">
    <source>
        <dbReference type="ARBA" id="ARBA00022679"/>
    </source>
</evidence>
<evidence type="ECO:0000256" key="1">
    <source>
        <dbReference type="ARBA" id="ARBA00004477"/>
    </source>
</evidence>
<gene>
    <name evidence="15" type="ORF">Vbra_20862</name>
</gene>
<dbReference type="PhylomeDB" id="A0A0G4EU54"/>
<evidence type="ECO:0000256" key="2">
    <source>
        <dbReference type="ARBA" id="ARBA00004771"/>
    </source>
</evidence>
<feature type="transmembrane region" description="Helical" evidence="14">
    <location>
        <begin position="46"/>
        <end position="66"/>
    </location>
</feature>
<keyword evidence="5" id="KW-0444">Lipid biosynthesis</keyword>
<keyword evidence="10 14" id="KW-1133">Transmembrane helix</keyword>
<evidence type="ECO:0000256" key="3">
    <source>
        <dbReference type="ARBA" id="ARBA00005189"/>
    </source>
</evidence>
<dbReference type="EC" id="2.3.1.-" evidence="14"/>
<evidence type="ECO:0000256" key="7">
    <source>
        <dbReference type="ARBA" id="ARBA00022692"/>
    </source>
</evidence>
<evidence type="ECO:0000256" key="4">
    <source>
        <dbReference type="ARBA" id="ARBA00005420"/>
    </source>
</evidence>
<comment type="subcellular location">
    <subcellularLocation>
        <location evidence="1 14">Endoplasmic reticulum membrane</location>
        <topology evidence="1 14">Multi-pass membrane protein</topology>
    </subcellularLocation>
</comment>
<keyword evidence="7 14" id="KW-0812">Transmembrane</keyword>
<dbReference type="OrthoDB" id="264532at2759"/>
<dbReference type="Proteomes" id="UP000041254">
    <property type="component" value="Unassembled WGS sequence"/>
</dbReference>
<keyword evidence="13" id="KW-0012">Acyltransferase</keyword>
<evidence type="ECO:0000313" key="16">
    <source>
        <dbReference type="Proteomes" id="UP000041254"/>
    </source>
</evidence>
<comment type="pathway">
    <text evidence="2">Glycerolipid metabolism; triacylglycerol biosynthesis.</text>
</comment>
<feature type="transmembrane region" description="Helical" evidence="14">
    <location>
        <begin position="235"/>
        <end position="253"/>
    </location>
</feature>
<evidence type="ECO:0000256" key="13">
    <source>
        <dbReference type="ARBA" id="ARBA00023315"/>
    </source>
</evidence>
<protein>
    <recommendedName>
        <fullName evidence="14">Acyltransferase</fullName>
        <ecNumber evidence="14">2.3.1.-</ecNumber>
    </recommendedName>
</protein>
<dbReference type="GO" id="GO:0005789">
    <property type="term" value="C:endoplasmic reticulum membrane"/>
    <property type="evidence" value="ECO:0007669"/>
    <property type="project" value="UniProtKB-SubCell"/>
</dbReference>
<dbReference type="PANTHER" id="PTHR12317:SF0">
    <property type="entry name" value="ACYLTRANSFERASE"/>
    <property type="match status" value="1"/>
</dbReference>
<keyword evidence="6 14" id="KW-0808">Transferase</keyword>
<dbReference type="GO" id="GO:0004144">
    <property type="term" value="F:diacylglycerol O-acyltransferase activity"/>
    <property type="evidence" value="ECO:0007669"/>
    <property type="project" value="TreeGrafter"/>
</dbReference>
<organism evidence="15 16">
    <name type="scientific">Vitrella brassicaformis (strain CCMP3155)</name>
    <dbReference type="NCBI Taxonomy" id="1169540"/>
    <lineage>
        <taxon>Eukaryota</taxon>
        <taxon>Sar</taxon>
        <taxon>Alveolata</taxon>
        <taxon>Colpodellida</taxon>
        <taxon>Vitrellaceae</taxon>
        <taxon>Vitrella</taxon>
    </lineage>
</organism>
<dbReference type="VEuPathDB" id="CryptoDB:Vbra_20862"/>
<comment type="similarity">
    <text evidence="4 14">Belongs to the diacylglycerol acyltransferase family.</text>
</comment>
<evidence type="ECO:0000256" key="10">
    <source>
        <dbReference type="ARBA" id="ARBA00022989"/>
    </source>
</evidence>
<dbReference type="GO" id="GO:0019432">
    <property type="term" value="P:triglyceride biosynthetic process"/>
    <property type="evidence" value="ECO:0007669"/>
    <property type="project" value="TreeGrafter"/>
</dbReference>
<proteinExistence type="inferred from homology"/>
<feature type="transmembrane region" description="Helical" evidence="14">
    <location>
        <begin position="273"/>
        <end position="290"/>
    </location>
</feature>
<comment type="pathway">
    <text evidence="3">Lipid metabolism.</text>
</comment>
<dbReference type="EMBL" id="CDMY01000310">
    <property type="protein sequence ID" value="CEM01797.1"/>
    <property type="molecule type" value="Genomic_DNA"/>
</dbReference>
<evidence type="ECO:0000313" key="15">
    <source>
        <dbReference type="EMBL" id="CEM01797.1"/>
    </source>
</evidence>
<keyword evidence="16" id="KW-1185">Reference proteome</keyword>
<dbReference type="GO" id="GO:0006071">
    <property type="term" value="P:glycerol metabolic process"/>
    <property type="evidence" value="ECO:0007669"/>
    <property type="project" value="UniProtKB-KW"/>
</dbReference>
<sequence>MPLWLLSLILLIALALWLLPGIIFVRRDQWAIWRVPCKRRMQTAAVATLYGCFALPVLFIGVAALYRVNWWWIVPYVVYLLSDRRSTYGNWRSHWFRSLSWWKHCRDYWPVELKRQDPSVPLKKDRPYLVGVHPHGPLLPISMVNFFTEATHITDVFQGTRISPTTLNAIFMLPVFREIVLLCGAVSVAQKCIESVLRKGGGHGVSIYVGGAREASQTSDRYTVLVYRRKGFFRLALRYGVYLFPAFTFGENYIYRYRTPKTGTMYYRINELAMRWVGYAVPFLVGRGIFQKSFGLLPQRHRLVTIIGNPIECPQTDNPTEEQIKHYQDLYVAGLKQVFEQFKDSYDPEGKAKELAVG</sequence>
<evidence type="ECO:0000256" key="11">
    <source>
        <dbReference type="ARBA" id="ARBA00023098"/>
    </source>
</evidence>
<dbReference type="InterPro" id="IPR007130">
    <property type="entry name" value="DAGAT"/>
</dbReference>
<evidence type="ECO:0000256" key="14">
    <source>
        <dbReference type="RuleBase" id="RU367023"/>
    </source>
</evidence>
<dbReference type="STRING" id="1169540.A0A0G4EU54"/>
<evidence type="ECO:0000256" key="9">
    <source>
        <dbReference type="ARBA" id="ARBA00022824"/>
    </source>
</evidence>
<name>A0A0G4EU54_VITBC</name>
<feature type="transmembrane region" description="Helical" evidence="14">
    <location>
        <begin position="6"/>
        <end position="25"/>
    </location>
</feature>
<accession>A0A0G4EU54</accession>
<dbReference type="Pfam" id="PF03982">
    <property type="entry name" value="DAGAT"/>
    <property type="match status" value="1"/>
</dbReference>
<keyword evidence="8" id="KW-0319">Glycerol metabolism</keyword>
<dbReference type="InParanoid" id="A0A0G4EU54"/>